<evidence type="ECO:0000256" key="1">
    <source>
        <dbReference type="SAM" id="SignalP"/>
    </source>
</evidence>
<name>A0A2A6FU92_9MICO</name>
<dbReference type="PANTHER" id="PTHR43649:SF12">
    <property type="entry name" value="DIACETYLCHITOBIOSE BINDING PROTEIN DASA"/>
    <property type="match status" value="1"/>
</dbReference>
<dbReference type="Gene3D" id="3.40.190.10">
    <property type="entry name" value="Periplasmic binding protein-like II"/>
    <property type="match status" value="1"/>
</dbReference>
<dbReference type="SUPFAM" id="SSF53850">
    <property type="entry name" value="Periplasmic binding protein-like II"/>
    <property type="match status" value="1"/>
</dbReference>
<proteinExistence type="predicted"/>
<dbReference type="Pfam" id="PF13416">
    <property type="entry name" value="SBP_bac_8"/>
    <property type="match status" value="1"/>
</dbReference>
<accession>A0A2A6FU92</accession>
<dbReference type="InterPro" id="IPR050490">
    <property type="entry name" value="Bact_solute-bd_prot1"/>
</dbReference>
<dbReference type="PANTHER" id="PTHR43649">
    <property type="entry name" value="ARABINOSE-BINDING PROTEIN-RELATED"/>
    <property type="match status" value="1"/>
</dbReference>
<evidence type="ECO:0008006" key="4">
    <source>
        <dbReference type="Google" id="ProtNLM"/>
    </source>
</evidence>
<protein>
    <recommendedName>
        <fullName evidence="4">Sugar ABC transporter substrate-binding protein</fullName>
    </recommendedName>
</protein>
<reference evidence="3" key="1">
    <citation type="submission" date="2017-03" db="EMBL/GenBank/DDBJ databases">
        <authorList>
            <person name="Lund M.B."/>
        </authorList>
    </citation>
    <scope>NUCLEOTIDE SEQUENCE [LARGE SCALE GENOMIC DNA]</scope>
</reference>
<feature type="signal peptide" evidence="1">
    <location>
        <begin position="1"/>
        <end position="19"/>
    </location>
</feature>
<organism evidence="2 3">
    <name type="scientific">Candidatus Lumbricidiphila eiseniae</name>
    <dbReference type="NCBI Taxonomy" id="1969409"/>
    <lineage>
        <taxon>Bacteria</taxon>
        <taxon>Bacillati</taxon>
        <taxon>Actinomycetota</taxon>
        <taxon>Actinomycetes</taxon>
        <taxon>Micrococcales</taxon>
        <taxon>Microbacteriaceae</taxon>
        <taxon>Candidatus Lumbricidiphila</taxon>
    </lineage>
</organism>
<sequence>MRVRRTFSLGGFAAATALALSGCAPGTTTSGTTSVAVPSIDPASLAGQTLDYMYFTDGPDLQATKAIIADFEKKYSVKVNIEVVPYADHVTTLQTRIAGNNPPDVARVTALSPFDGELLDLAPYLGSGFADEFIKEARPGFVGANGEIFGVPSDLTMNGIFVNTDLFAKAGVTVPTADKPWTWDHMVKAAKEVQAKTGTQYAFAIDKSGHRLSTILAQNDTFMIQGDKVTLDVTAATAALQPFIDMTSVNISPKDLWLESGSRYAGANAVFLAQQTPVYMSGNWQVAQFTKNATFGWAAAPNPCLKTCGGFPGGKFMTAFAGSKVKPLAAIFIQFVNNAKNQEAFLAATNFLPTRKDLAKNGVNYPLRQADMDVFLAEVGRTNEGAYAGAYSPLFDASSQAFVKQIAQVISGNKQLSTAIQDLLTDLKGIAARG</sequence>
<dbReference type="InterPro" id="IPR006059">
    <property type="entry name" value="SBP"/>
</dbReference>
<gene>
    <name evidence="2" type="ORF">B5766_00785</name>
</gene>
<dbReference type="Proteomes" id="UP000219994">
    <property type="component" value="Unassembled WGS sequence"/>
</dbReference>
<evidence type="ECO:0000313" key="3">
    <source>
        <dbReference type="Proteomes" id="UP000219994"/>
    </source>
</evidence>
<dbReference type="AlphaFoldDB" id="A0A2A6FU92"/>
<dbReference type="EMBL" id="NAEP01000014">
    <property type="protein sequence ID" value="PDQ36454.1"/>
    <property type="molecule type" value="Genomic_DNA"/>
</dbReference>
<feature type="chain" id="PRO_5038554679" description="Sugar ABC transporter substrate-binding protein" evidence="1">
    <location>
        <begin position="20"/>
        <end position="434"/>
    </location>
</feature>
<comment type="caution">
    <text evidence="2">The sequence shown here is derived from an EMBL/GenBank/DDBJ whole genome shotgun (WGS) entry which is preliminary data.</text>
</comment>
<keyword evidence="1" id="KW-0732">Signal</keyword>
<dbReference type="PROSITE" id="PS51257">
    <property type="entry name" value="PROKAR_LIPOPROTEIN"/>
    <property type="match status" value="1"/>
</dbReference>
<evidence type="ECO:0000313" key="2">
    <source>
        <dbReference type="EMBL" id="PDQ36454.1"/>
    </source>
</evidence>